<dbReference type="InterPro" id="IPR036056">
    <property type="entry name" value="Fibrinogen-like_C"/>
</dbReference>
<dbReference type="Gene3D" id="3.90.215.10">
    <property type="entry name" value="Gamma Fibrinogen, chain A, domain 1"/>
    <property type="match status" value="1"/>
</dbReference>
<dbReference type="SUPFAM" id="SSF56496">
    <property type="entry name" value="Fibrinogen C-terminal domain-like"/>
    <property type="match status" value="1"/>
</dbReference>
<feature type="domain" description="Fibrinogen C-terminal" evidence="2">
    <location>
        <begin position="169"/>
        <end position="379"/>
    </location>
</feature>
<name>A0A084WHN8_ANOSI</name>
<reference evidence="4" key="2">
    <citation type="submission" date="2020-05" db="UniProtKB">
        <authorList>
            <consortium name="EnsemblMetazoa"/>
        </authorList>
    </citation>
    <scope>IDENTIFICATION</scope>
</reference>
<evidence type="ECO:0000313" key="5">
    <source>
        <dbReference type="Proteomes" id="UP000030765"/>
    </source>
</evidence>
<dbReference type="CDD" id="cd00087">
    <property type="entry name" value="FReD"/>
    <property type="match status" value="1"/>
</dbReference>
<evidence type="ECO:0000313" key="4">
    <source>
        <dbReference type="EnsemblMetazoa" id="ASIC018386-PA"/>
    </source>
</evidence>
<accession>A0A084WHN8</accession>
<protein>
    <submittedName>
        <fullName evidence="4">Fibrinogen C-terminal domain-containing protein</fullName>
    </submittedName>
</protein>
<evidence type="ECO:0000256" key="1">
    <source>
        <dbReference type="SAM" id="Coils"/>
    </source>
</evidence>
<dbReference type="OrthoDB" id="7972392at2759"/>
<dbReference type="VEuPathDB" id="VectorBase:ASIS019671"/>
<dbReference type="InterPro" id="IPR002181">
    <property type="entry name" value="Fibrinogen_a/b/g_C_dom"/>
</dbReference>
<feature type="coiled-coil region" evidence="1">
    <location>
        <begin position="112"/>
        <end position="164"/>
    </location>
</feature>
<dbReference type="AlphaFoldDB" id="A0A084WHN8"/>
<dbReference type="PANTHER" id="PTHR19143:SF327">
    <property type="entry name" value="FI21813P1-RELATED"/>
    <property type="match status" value="1"/>
</dbReference>
<dbReference type="STRING" id="74873.A0A084WHN8"/>
<dbReference type="GO" id="GO:0005615">
    <property type="term" value="C:extracellular space"/>
    <property type="evidence" value="ECO:0007669"/>
    <property type="project" value="TreeGrafter"/>
</dbReference>
<reference evidence="3 5" key="1">
    <citation type="journal article" date="2014" name="BMC Genomics">
        <title>Genome sequence of Anopheles sinensis provides insight into genetics basis of mosquito competence for malaria parasites.</title>
        <authorList>
            <person name="Zhou D."/>
            <person name="Zhang D."/>
            <person name="Ding G."/>
            <person name="Shi L."/>
            <person name="Hou Q."/>
            <person name="Ye Y."/>
            <person name="Xu Y."/>
            <person name="Zhou H."/>
            <person name="Xiong C."/>
            <person name="Li S."/>
            <person name="Yu J."/>
            <person name="Hong S."/>
            <person name="Yu X."/>
            <person name="Zou P."/>
            <person name="Chen C."/>
            <person name="Chang X."/>
            <person name="Wang W."/>
            <person name="Lv Y."/>
            <person name="Sun Y."/>
            <person name="Ma L."/>
            <person name="Shen B."/>
            <person name="Zhu C."/>
        </authorList>
    </citation>
    <scope>NUCLEOTIDE SEQUENCE [LARGE SCALE GENOMIC DNA]</scope>
</reference>
<evidence type="ECO:0000259" key="2">
    <source>
        <dbReference type="PROSITE" id="PS51406"/>
    </source>
</evidence>
<dbReference type="PROSITE" id="PS51406">
    <property type="entry name" value="FIBRINOGEN_C_2"/>
    <property type="match status" value="1"/>
</dbReference>
<dbReference type="OMA" id="NCVSANI"/>
<dbReference type="EMBL" id="KE525347">
    <property type="protein sequence ID" value="KFB49732.1"/>
    <property type="molecule type" value="Genomic_DNA"/>
</dbReference>
<dbReference type="EMBL" id="ATLV01023863">
    <property type="status" value="NOT_ANNOTATED_CDS"/>
    <property type="molecule type" value="Genomic_DNA"/>
</dbReference>
<proteinExistence type="predicted"/>
<gene>
    <name evidence="3" type="ORF">ZHAS_00018386</name>
</gene>
<sequence>MTDRYQTLQDRVAELEKNRTATDDAFQELVERSTQEKYESLQSKLIELENNITTRDDSLQEIEASVKELERSIKERDEANEGKLIEIEKRAMKKDTILQEMMLNITRSAEKVTEIEKNLHAKENALQEVMRNMTRLEDKSKVRYEELEVNLNKLQNESKNSFDLQTAFIKNYNILRPCKETPTNASKIINLGNRQSVIVHCDQAPFGKGWIIFQYRYNGKVDFYRTWAEYRDGFGTLDGEFWLGLKYLHQLTTARKHELMVEVKDYNGNYGYAKYDHFEVGSEAQKFVLKLGSYSGTAGDSMTYNIGMKFTTKDSDNDDSSSTQCAEDRNGAWWHQSCTYANLNGPYGNLSGNKAMYWYYLKKDYRAIVYTRMMLREIN</sequence>
<dbReference type="VEuPathDB" id="VectorBase:ASIC018386"/>
<dbReference type="SMART" id="SM00186">
    <property type="entry name" value="FBG"/>
    <property type="match status" value="1"/>
</dbReference>
<organism evidence="3">
    <name type="scientific">Anopheles sinensis</name>
    <name type="common">Mosquito</name>
    <dbReference type="NCBI Taxonomy" id="74873"/>
    <lineage>
        <taxon>Eukaryota</taxon>
        <taxon>Metazoa</taxon>
        <taxon>Ecdysozoa</taxon>
        <taxon>Arthropoda</taxon>
        <taxon>Hexapoda</taxon>
        <taxon>Insecta</taxon>
        <taxon>Pterygota</taxon>
        <taxon>Neoptera</taxon>
        <taxon>Endopterygota</taxon>
        <taxon>Diptera</taxon>
        <taxon>Nematocera</taxon>
        <taxon>Culicoidea</taxon>
        <taxon>Culicidae</taxon>
        <taxon>Anophelinae</taxon>
        <taxon>Anopheles</taxon>
    </lineage>
</organism>
<dbReference type="InterPro" id="IPR014716">
    <property type="entry name" value="Fibrinogen_a/b/g_C_1"/>
</dbReference>
<feature type="coiled-coil region" evidence="1">
    <location>
        <begin position="5"/>
        <end position="79"/>
    </location>
</feature>
<dbReference type="InterPro" id="IPR050373">
    <property type="entry name" value="Fibrinogen_C-term_domain"/>
</dbReference>
<dbReference type="Proteomes" id="UP000030765">
    <property type="component" value="Unassembled WGS sequence"/>
</dbReference>
<dbReference type="PANTHER" id="PTHR19143">
    <property type="entry name" value="FIBRINOGEN/TENASCIN/ANGIOPOEITIN"/>
    <property type="match status" value="1"/>
</dbReference>
<dbReference type="EnsemblMetazoa" id="ASIC018386-RA">
    <property type="protein sequence ID" value="ASIC018386-PA"/>
    <property type="gene ID" value="ASIC018386"/>
</dbReference>
<keyword evidence="5" id="KW-1185">Reference proteome</keyword>
<dbReference type="Pfam" id="PF00147">
    <property type="entry name" value="Fibrinogen_C"/>
    <property type="match status" value="1"/>
</dbReference>
<keyword evidence="1" id="KW-0175">Coiled coil</keyword>
<evidence type="ECO:0000313" key="3">
    <source>
        <dbReference type="EMBL" id="KFB49732.1"/>
    </source>
</evidence>